<comment type="caution">
    <text evidence="2">The sequence shown here is derived from an EMBL/GenBank/DDBJ whole genome shotgun (WGS) entry which is preliminary data.</text>
</comment>
<evidence type="ECO:0000313" key="3">
    <source>
        <dbReference type="Proteomes" id="UP001626550"/>
    </source>
</evidence>
<keyword evidence="3" id="KW-1185">Reference proteome</keyword>
<dbReference type="Proteomes" id="UP001626550">
    <property type="component" value="Unassembled WGS sequence"/>
</dbReference>
<dbReference type="EMBL" id="JBJKFK010004152">
    <property type="protein sequence ID" value="KAL3309225.1"/>
    <property type="molecule type" value="Genomic_DNA"/>
</dbReference>
<protein>
    <submittedName>
        <fullName evidence="2">Major facilitator superfamily domain-containing protein 1</fullName>
    </submittedName>
</protein>
<dbReference type="AlphaFoldDB" id="A0ABD2PP36"/>
<name>A0ABD2PP36_9PLAT</name>
<reference evidence="2 3" key="1">
    <citation type="submission" date="2024-11" db="EMBL/GenBank/DDBJ databases">
        <title>Adaptive evolution of stress response genes in parasites aligns with host niche diversity.</title>
        <authorList>
            <person name="Hahn C."/>
            <person name="Resl P."/>
        </authorList>
    </citation>
    <scope>NUCLEOTIDE SEQUENCE [LARGE SCALE GENOMIC DNA]</scope>
    <source>
        <strain evidence="2">EGGRZ-B1_66</strain>
        <tissue evidence="2">Body</tissue>
    </source>
</reference>
<feature type="non-terminal residue" evidence="2">
    <location>
        <position position="179"/>
    </location>
</feature>
<feature type="region of interest" description="Disordered" evidence="1">
    <location>
        <begin position="1"/>
        <end position="55"/>
    </location>
</feature>
<evidence type="ECO:0000313" key="2">
    <source>
        <dbReference type="EMBL" id="KAL3309225.1"/>
    </source>
</evidence>
<sequence length="179" mass="19766">MKIGSVDIKTTEALQRREKRKSTQPTVAPEPERVPLSELLSSPSTSSNSSAPYVPRNMRQLPKLCQVLERYDISNEAICKAINTYLEEIDLLDGTIALERNKIARQRKKHRQAAILANQADALGMTVLGFDGRTDSTMISNGVFEKEEHVSVVAFPGERDLSVELLGVVDATGSRTTLQ</sequence>
<proteinExistence type="predicted"/>
<feature type="compositionally biased region" description="Low complexity" evidence="1">
    <location>
        <begin position="36"/>
        <end position="52"/>
    </location>
</feature>
<gene>
    <name evidence="2" type="primary">MFSD1_2</name>
    <name evidence="2" type="ORF">Ciccas_012229</name>
</gene>
<evidence type="ECO:0000256" key="1">
    <source>
        <dbReference type="SAM" id="MobiDB-lite"/>
    </source>
</evidence>
<organism evidence="2 3">
    <name type="scientific">Cichlidogyrus casuarinus</name>
    <dbReference type="NCBI Taxonomy" id="1844966"/>
    <lineage>
        <taxon>Eukaryota</taxon>
        <taxon>Metazoa</taxon>
        <taxon>Spiralia</taxon>
        <taxon>Lophotrochozoa</taxon>
        <taxon>Platyhelminthes</taxon>
        <taxon>Monogenea</taxon>
        <taxon>Monopisthocotylea</taxon>
        <taxon>Dactylogyridea</taxon>
        <taxon>Ancyrocephalidae</taxon>
        <taxon>Cichlidogyrus</taxon>
    </lineage>
</organism>
<accession>A0ABD2PP36</accession>